<dbReference type="AlphaFoldDB" id="A0A9D9N8D4"/>
<comment type="caution">
    <text evidence="2">The sequence shown here is derived from an EMBL/GenBank/DDBJ whole genome shotgun (WGS) entry which is preliminary data.</text>
</comment>
<feature type="chain" id="PRO_5038563093" description="SLH domain-containing protein" evidence="1">
    <location>
        <begin position="27"/>
        <end position="403"/>
    </location>
</feature>
<protein>
    <recommendedName>
        <fullName evidence="4">SLH domain-containing protein</fullName>
    </recommendedName>
</protein>
<name>A0A9D9N8D4_9FIRM</name>
<reference evidence="2" key="2">
    <citation type="journal article" date="2021" name="PeerJ">
        <title>Extensive microbial diversity within the chicken gut microbiome revealed by metagenomics and culture.</title>
        <authorList>
            <person name="Gilroy R."/>
            <person name="Ravi A."/>
            <person name="Getino M."/>
            <person name="Pursley I."/>
            <person name="Horton D.L."/>
            <person name="Alikhan N.F."/>
            <person name="Baker D."/>
            <person name="Gharbi K."/>
            <person name="Hall N."/>
            <person name="Watson M."/>
            <person name="Adriaenssens E.M."/>
            <person name="Foster-Nyarko E."/>
            <person name="Jarju S."/>
            <person name="Secka A."/>
            <person name="Antonio M."/>
            <person name="Oren A."/>
            <person name="Chaudhuri R.R."/>
            <person name="La Ragione R."/>
            <person name="Hildebrand F."/>
            <person name="Pallen M.J."/>
        </authorList>
    </citation>
    <scope>NUCLEOTIDE SEQUENCE</scope>
    <source>
        <strain evidence="2">E3-2379</strain>
    </source>
</reference>
<proteinExistence type="predicted"/>
<dbReference type="Proteomes" id="UP000823618">
    <property type="component" value="Unassembled WGS sequence"/>
</dbReference>
<reference evidence="2" key="1">
    <citation type="submission" date="2020-10" db="EMBL/GenBank/DDBJ databases">
        <authorList>
            <person name="Gilroy R."/>
        </authorList>
    </citation>
    <scope>NUCLEOTIDE SEQUENCE</scope>
    <source>
        <strain evidence="2">E3-2379</strain>
    </source>
</reference>
<sequence length="403" mass="46255">MRKKILTLALTATMILGSVAPTQVQGADKTYITGKEYVKMLEKVTGKKISTKNITLGKKISYADAAVLAERADVLKNGSKVIDSLKTKKSNIKTYKRISDLAKIPKVKRAEVISCFAKGIFTGKSNGTYSQSDSMSTKLYLNKSQARTIRNRIRDKKERKKITTDGQVIRTTNLPKNAKKFPYILESIPNSYYDSYFNWEGRVQYFGDKTKLRYPKDVTDGTHLLWGENVPAKEIIDKYRYEWAEKVKKNIKTRLNFNYKTVTNKWINDLQSTYFVYGDSYDKYTTNYIKDYIAKAKKNHVIIKCDKVVVEPSSLYYGTDGYTYRCYAKFTITADSKAFTRSAQENNELIYSEYPVAQWLEGAKNGKTFNLVFDITMGTGAMNDNGSSYAVRVWDQIWDNMRK</sequence>
<evidence type="ECO:0000313" key="3">
    <source>
        <dbReference type="Proteomes" id="UP000823618"/>
    </source>
</evidence>
<keyword evidence="1" id="KW-0732">Signal</keyword>
<evidence type="ECO:0000313" key="2">
    <source>
        <dbReference type="EMBL" id="MBO8463790.1"/>
    </source>
</evidence>
<evidence type="ECO:0008006" key="4">
    <source>
        <dbReference type="Google" id="ProtNLM"/>
    </source>
</evidence>
<organism evidence="2 3">
    <name type="scientific">Candidatus Scybalomonas excrementavium</name>
    <dbReference type="NCBI Taxonomy" id="2840943"/>
    <lineage>
        <taxon>Bacteria</taxon>
        <taxon>Bacillati</taxon>
        <taxon>Bacillota</taxon>
        <taxon>Clostridia</taxon>
        <taxon>Lachnospirales</taxon>
        <taxon>Lachnospiraceae</taxon>
        <taxon>Lachnospiraceae incertae sedis</taxon>
        <taxon>Candidatus Scybalomonas</taxon>
    </lineage>
</organism>
<gene>
    <name evidence="2" type="ORF">IAC13_07660</name>
</gene>
<feature type="signal peptide" evidence="1">
    <location>
        <begin position="1"/>
        <end position="26"/>
    </location>
</feature>
<evidence type="ECO:0000256" key="1">
    <source>
        <dbReference type="SAM" id="SignalP"/>
    </source>
</evidence>
<dbReference type="EMBL" id="JADIML010000212">
    <property type="protein sequence ID" value="MBO8463790.1"/>
    <property type="molecule type" value="Genomic_DNA"/>
</dbReference>
<accession>A0A9D9N8D4</accession>